<keyword evidence="1" id="KW-0732">Signal</keyword>
<dbReference type="EMBL" id="ADAS02000016">
    <property type="protein sequence ID" value="OAV96917.1"/>
    <property type="molecule type" value="Genomic_DNA"/>
</dbReference>
<name>A0A180GVR5_PUCT1</name>
<evidence type="ECO:0000256" key="1">
    <source>
        <dbReference type="SAM" id="SignalP"/>
    </source>
</evidence>
<organism evidence="2">
    <name type="scientific">Puccinia triticina (isolate 1-1 / race 1 (BBBD))</name>
    <name type="common">Brown leaf rust fungus</name>
    <dbReference type="NCBI Taxonomy" id="630390"/>
    <lineage>
        <taxon>Eukaryota</taxon>
        <taxon>Fungi</taxon>
        <taxon>Dikarya</taxon>
        <taxon>Basidiomycota</taxon>
        <taxon>Pucciniomycotina</taxon>
        <taxon>Pucciniomycetes</taxon>
        <taxon>Pucciniales</taxon>
        <taxon>Pucciniaceae</taxon>
        <taxon>Puccinia</taxon>
    </lineage>
</organism>
<evidence type="ECO:0008006" key="5">
    <source>
        <dbReference type="Google" id="ProtNLM"/>
    </source>
</evidence>
<keyword evidence="4" id="KW-1185">Reference proteome</keyword>
<dbReference type="VEuPathDB" id="FungiDB:PTTG_26187"/>
<reference evidence="2" key="1">
    <citation type="submission" date="2009-11" db="EMBL/GenBank/DDBJ databases">
        <authorList>
            <consortium name="The Broad Institute Genome Sequencing Platform"/>
            <person name="Ward D."/>
            <person name="Feldgarden M."/>
            <person name="Earl A."/>
            <person name="Young S.K."/>
            <person name="Zeng Q."/>
            <person name="Koehrsen M."/>
            <person name="Alvarado L."/>
            <person name="Berlin A."/>
            <person name="Bochicchio J."/>
            <person name="Borenstein D."/>
            <person name="Chapman S.B."/>
            <person name="Chen Z."/>
            <person name="Engels R."/>
            <person name="Freedman E."/>
            <person name="Gellesch M."/>
            <person name="Goldberg J."/>
            <person name="Griggs A."/>
            <person name="Gujja S."/>
            <person name="Heilman E."/>
            <person name="Heiman D."/>
            <person name="Hepburn T."/>
            <person name="Howarth C."/>
            <person name="Jen D."/>
            <person name="Larson L."/>
            <person name="Lewis B."/>
            <person name="Mehta T."/>
            <person name="Park D."/>
            <person name="Pearson M."/>
            <person name="Roberts A."/>
            <person name="Saif S."/>
            <person name="Shea T."/>
            <person name="Shenoy N."/>
            <person name="Sisk P."/>
            <person name="Stolte C."/>
            <person name="Sykes S."/>
            <person name="Thomson T."/>
            <person name="Walk T."/>
            <person name="White J."/>
            <person name="Yandava C."/>
            <person name="Izard J."/>
            <person name="Baranova O.V."/>
            <person name="Blanton J.M."/>
            <person name="Tanner A.C."/>
            <person name="Dewhirst F.E."/>
            <person name="Haas B."/>
            <person name="Nusbaum C."/>
            <person name="Birren B."/>
        </authorList>
    </citation>
    <scope>NUCLEOTIDE SEQUENCE [LARGE SCALE GENOMIC DNA]</scope>
    <source>
        <strain evidence="2">1-1 BBBD Race 1</strain>
    </source>
</reference>
<feature type="chain" id="PRO_5008110357" description="Secreted protein" evidence="1">
    <location>
        <begin position="21"/>
        <end position="234"/>
    </location>
</feature>
<evidence type="ECO:0000313" key="4">
    <source>
        <dbReference type="Proteomes" id="UP000005240"/>
    </source>
</evidence>
<dbReference type="STRING" id="630390.A0A180GVR5"/>
<dbReference type="AlphaFoldDB" id="A0A180GVR5"/>
<feature type="signal peptide" evidence="1">
    <location>
        <begin position="1"/>
        <end position="20"/>
    </location>
</feature>
<reference evidence="3" key="4">
    <citation type="submission" date="2025-05" db="UniProtKB">
        <authorList>
            <consortium name="EnsemblFungi"/>
        </authorList>
    </citation>
    <scope>IDENTIFICATION</scope>
    <source>
        <strain evidence="3">isolate 1-1 / race 1 (BBBD)</strain>
    </source>
</reference>
<evidence type="ECO:0000313" key="2">
    <source>
        <dbReference type="EMBL" id="OAV96917.1"/>
    </source>
</evidence>
<reference evidence="3 4" key="3">
    <citation type="journal article" date="2017" name="G3 (Bethesda)">
        <title>Comparative analysis highlights variable genome content of wheat rusts and divergence of the mating loci.</title>
        <authorList>
            <person name="Cuomo C.A."/>
            <person name="Bakkeren G."/>
            <person name="Khalil H.B."/>
            <person name="Panwar V."/>
            <person name="Joly D."/>
            <person name="Linning R."/>
            <person name="Sakthikumar S."/>
            <person name="Song X."/>
            <person name="Adiconis X."/>
            <person name="Fan L."/>
            <person name="Goldberg J.M."/>
            <person name="Levin J.Z."/>
            <person name="Young S."/>
            <person name="Zeng Q."/>
            <person name="Anikster Y."/>
            <person name="Bruce M."/>
            <person name="Wang M."/>
            <person name="Yin C."/>
            <person name="McCallum B."/>
            <person name="Szabo L.J."/>
            <person name="Hulbert S."/>
            <person name="Chen X."/>
            <person name="Fellers J.P."/>
        </authorList>
    </citation>
    <scope>NUCLEOTIDE SEQUENCE</scope>
    <source>
        <strain evidence="4">Isolate 1-1 / race 1 (BBBD)</strain>
        <strain evidence="3">isolate 1-1 / race 1 (BBBD)</strain>
    </source>
</reference>
<sequence>MFSMLGFIMVLSALPSTLIAQQTHNVTCFKSQYTGLNVNHCQRALRNIVYDSNGLLDSRSSTVFTWHKTCVINIQKLQQKQPTRQWVEATVLAIARTCRTSGGIRNYADGTQAQVYRSTTSNVYNVNQPICQKRACNFQPNDCLLALNQLPVDHKGNFNAQSTATPSVKATWGNCTVLMQTTDSSIFRTSHPEVNPSFKRVLNQCGSRPGTIYISGGTEGNNGDVRLSTQGLNC</sequence>
<reference evidence="2" key="2">
    <citation type="submission" date="2016-05" db="EMBL/GenBank/DDBJ databases">
        <title>Comparative analysis highlights variable genome content of wheat rusts and divergence of the mating loci.</title>
        <authorList>
            <person name="Cuomo C.A."/>
            <person name="Bakkeren G."/>
            <person name="Szabo L."/>
            <person name="Khalil H."/>
            <person name="Joly D."/>
            <person name="Goldberg J."/>
            <person name="Young S."/>
            <person name="Zeng Q."/>
            <person name="Fellers J."/>
        </authorList>
    </citation>
    <scope>NUCLEOTIDE SEQUENCE [LARGE SCALE GENOMIC DNA]</scope>
    <source>
        <strain evidence="2">1-1 BBBD Race 1</strain>
    </source>
</reference>
<evidence type="ECO:0000313" key="3">
    <source>
        <dbReference type="EnsemblFungi" id="PTTG_26187-t43_1-p1"/>
    </source>
</evidence>
<proteinExistence type="predicted"/>
<protein>
    <recommendedName>
        <fullName evidence="5">Secreted protein</fullName>
    </recommendedName>
</protein>
<accession>A0A180GVR5</accession>
<gene>
    <name evidence="2" type="ORF">PTTG_26187</name>
</gene>
<dbReference type="OrthoDB" id="2495205at2759"/>
<dbReference type="Proteomes" id="UP000005240">
    <property type="component" value="Unassembled WGS sequence"/>
</dbReference>
<dbReference type="EnsemblFungi" id="PTTG_26187-t43_1">
    <property type="protein sequence ID" value="PTTG_26187-t43_1-p1"/>
    <property type="gene ID" value="PTTG_26187"/>
</dbReference>